<feature type="transmembrane region" description="Helical" evidence="2">
    <location>
        <begin position="29"/>
        <end position="56"/>
    </location>
</feature>
<proteinExistence type="predicted"/>
<reference evidence="4" key="1">
    <citation type="submission" date="2020-12" db="EMBL/GenBank/DDBJ databases">
        <title>Metabolic potential, ecology and presence of endohyphal bacteria is reflected in genomic diversity of Mucoromycotina.</title>
        <authorList>
            <person name="Muszewska A."/>
            <person name="Okrasinska A."/>
            <person name="Steczkiewicz K."/>
            <person name="Drgas O."/>
            <person name="Orlowska M."/>
            <person name="Perlinska-Lenart U."/>
            <person name="Aleksandrzak-Piekarczyk T."/>
            <person name="Szatraj K."/>
            <person name="Zielenkiewicz U."/>
            <person name="Pilsyk S."/>
            <person name="Malc E."/>
            <person name="Mieczkowski P."/>
            <person name="Kruszewska J.S."/>
            <person name="Biernat P."/>
            <person name="Pawlowska J."/>
        </authorList>
    </citation>
    <scope>NUCLEOTIDE SEQUENCE</scope>
    <source>
        <strain evidence="4">WA0000017839</strain>
    </source>
</reference>
<keyword evidence="5" id="KW-1185">Reference proteome</keyword>
<dbReference type="Pfam" id="PF00403">
    <property type="entry name" value="HMA"/>
    <property type="match status" value="1"/>
</dbReference>
<dbReference type="GO" id="GO:0046872">
    <property type="term" value="F:metal ion binding"/>
    <property type="evidence" value="ECO:0007669"/>
    <property type="project" value="UniProtKB-KW"/>
</dbReference>
<dbReference type="SUPFAM" id="SSF55008">
    <property type="entry name" value="HMA, heavy metal-associated domain"/>
    <property type="match status" value="1"/>
</dbReference>
<organism evidence="4 5">
    <name type="scientific">Mucor saturninus</name>
    <dbReference type="NCBI Taxonomy" id="64648"/>
    <lineage>
        <taxon>Eukaryota</taxon>
        <taxon>Fungi</taxon>
        <taxon>Fungi incertae sedis</taxon>
        <taxon>Mucoromycota</taxon>
        <taxon>Mucoromycotina</taxon>
        <taxon>Mucoromycetes</taxon>
        <taxon>Mucorales</taxon>
        <taxon>Mucorineae</taxon>
        <taxon>Mucoraceae</taxon>
        <taxon>Mucor</taxon>
    </lineage>
</organism>
<protein>
    <recommendedName>
        <fullName evidence="3">HMA domain-containing protein</fullName>
    </recommendedName>
</protein>
<accession>A0A8H7RPQ1</accession>
<dbReference type="InterPro" id="IPR017969">
    <property type="entry name" value="Heavy-metal-associated_CS"/>
</dbReference>
<keyword evidence="1" id="KW-0479">Metal-binding</keyword>
<evidence type="ECO:0000259" key="3">
    <source>
        <dbReference type="PROSITE" id="PS50846"/>
    </source>
</evidence>
<gene>
    <name evidence="4" type="ORF">INT47_000936</name>
</gene>
<name>A0A8H7RPQ1_9FUNG</name>
<keyword evidence="2" id="KW-0472">Membrane</keyword>
<dbReference type="InterPro" id="IPR006121">
    <property type="entry name" value="HMA_dom"/>
</dbReference>
<evidence type="ECO:0000313" key="5">
    <source>
        <dbReference type="Proteomes" id="UP000603453"/>
    </source>
</evidence>
<dbReference type="PROSITE" id="PS51257">
    <property type="entry name" value="PROKAR_LIPOPROTEIN"/>
    <property type="match status" value="1"/>
</dbReference>
<evidence type="ECO:0000256" key="1">
    <source>
        <dbReference type="ARBA" id="ARBA00022723"/>
    </source>
</evidence>
<dbReference type="AlphaFoldDB" id="A0A8H7RPQ1"/>
<dbReference type="OrthoDB" id="689350at2759"/>
<sequence length="180" mass="20283">MKISLKVLPALTGLLSSSCCIIQLVLNFFSISCAGFAVLTPYRHVLSSITVLLLSYDTYNNGLKNRQALFSLLFSVAFMISPEVVKIVNHLPARINGSKGTVYYRFHLDGLGCEACANRIKNTLNQVDWIYDTRVFFDNQTAIVQTITQKDIEQLVIEKIKSIDFKYDAQVLDSWVGYTK</sequence>
<keyword evidence="2" id="KW-1133">Transmembrane helix</keyword>
<dbReference type="CDD" id="cd00371">
    <property type="entry name" value="HMA"/>
    <property type="match status" value="1"/>
</dbReference>
<dbReference type="EMBL" id="JAEPRD010000001">
    <property type="protein sequence ID" value="KAG2214380.1"/>
    <property type="molecule type" value="Genomic_DNA"/>
</dbReference>
<dbReference type="Gene3D" id="3.30.70.100">
    <property type="match status" value="1"/>
</dbReference>
<dbReference type="PROSITE" id="PS01047">
    <property type="entry name" value="HMA_1"/>
    <property type="match status" value="1"/>
</dbReference>
<feature type="transmembrane region" description="Helical" evidence="2">
    <location>
        <begin position="68"/>
        <end position="85"/>
    </location>
</feature>
<feature type="domain" description="HMA" evidence="3">
    <location>
        <begin position="102"/>
        <end position="168"/>
    </location>
</feature>
<evidence type="ECO:0000256" key="2">
    <source>
        <dbReference type="SAM" id="Phobius"/>
    </source>
</evidence>
<dbReference type="InterPro" id="IPR036163">
    <property type="entry name" value="HMA_dom_sf"/>
</dbReference>
<keyword evidence="2" id="KW-0812">Transmembrane</keyword>
<comment type="caution">
    <text evidence="4">The sequence shown here is derived from an EMBL/GenBank/DDBJ whole genome shotgun (WGS) entry which is preliminary data.</text>
</comment>
<evidence type="ECO:0000313" key="4">
    <source>
        <dbReference type="EMBL" id="KAG2214380.1"/>
    </source>
</evidence>
<dbReference type="Proteomes" id="UP000603453">
    <property type="component" value="Unassembled WGS sequence"/>
</dbReference>
<dbReference type="PROSITE" id="PS50846">
    <property type="entry name" value="HMA_2"/>
    <property type="match status" value="1"/>
</dbReference>